<evidence type="ECO:0008006" key="3">
    <source>
        <dbReference type="Google" id="ProtNLM"/>
    </source>
</evidence>
<dbReference type="eggNOG" id="COG1670">
    <property type="taxonomic scope" value="Bacteria"/>
</dbReference>
<evidence type="ECO:0000313" key="1">
    <source>
        <dbReference type="EMBL" id="AAP76685.1"/>
    </source>
</evidence>
<reference evidence="1 2" key="1">
    <citation type="journal article" date="2003" name="Proc. Natl. Acad. Sci. U.S.A.">
        <title>The complete genome sequence of the carcinogenic bacterium Helicobacter hepaticus.</title>
        <authorList>
            <person name="Suerbaum S."/>
            <person name="Josenhans C."/>
            <person name="Sterzenbach T."/>
            <person name="Drescher B."/>
            <person name="Brandt P."/>
            <person name="Bell M."/>
            <person name="Droege M."/>
            <person name="Fartmann B."/>
            <person name="Fischer H.-P."/>
            <person name="Ge Z."/>
            <person name="Hoerster A."/>
            <person name="Holland R."/>
            <person name="Klein K."/>
            <person name="Koenig J."/>
            <person name="Macko L."/>
            <person name="Mendz G.L."/>
            <person name="Nyakatura G."/>
            <person name="Schauer D.B."/>
            <person name="Shen Z."/>
            <person name="Weber J."/>
            <person name="Frosch M."/>
            <person name="Fox J.G."/>
        </authorList>
    </citation>
    <scope>NUCLEOTIDE SEQUENCE [LARGE SCALE GENOMIC DNA]</scope>
    <source>
        <strain evidence="2">ATCC 51449 / 3B1</strain>
    </source>
</reference>
<accession>Q7VK04</accession>
<dbReference type="SUPFAM" id="SSF55729">
    <property type="entry name" value="Acyl-CoA N-acyltransferases (Nat)"/>
    <property type="match status" value="1"/>
</dbReference>
<dbReference type="AlphaFoldDB" id="Q7VK04"/>
<dbReference type="HOGENOM" id="CLU_121382_0_0_7"/>
<dbReference type="Gene3D" id="3.40.630.30">
    <property type="match status" value="1"/>
</dbReference>
<name>Q7VK04_HELHP</name>
<organism evidence="1 2">
    <name type="scientific">Helicobacter hepaticus (strain ATCC 51449 / 3B1)</name>
    <dbReference type="NCBI Taxonomy" id="235279"/>
    <lineage>
        <taxon>Bacteria</taxon>
        <taxon>Pseudomonadati</taxon>
        <taxon>Campylobacterota</taxon>
        <taxon>Epsilonproteobacteria</taxon>
        <taxon>Campylobacterales</taxon>
        <taxon>Helicobacteraceae</taxon>
        <taxon>Helicobacter</taxon>
    </lineage>
</organism>
<dbReference type="Proteomes" id="UP000002495">
    <property type="component" value="Chromosome"/>
</dbReference>
<sequence length="190" mass="22488">MINTHNFPKIEGRYINLREAEVSDSAFILSLRTDKKKAQYIHKTQNNLQNQIAYMNRYKSLENEWYFIVEDKQGKSLGTNSIYPTYNQFVLDSHLCFYEIGRWIMSDEASFLQVLESDLLTKQAFFEIYKLDDKNVFTTNPKNTRVLNYHLKFGALKAGFDEKEGLEILLLTQQDYQKHKPKMTLLLHKE</sequence>
<dbReference type="InterPro" id="IPR016181">
    <property type="entry name" value="Acyl_CoA_acyltransferase"/>
</dbReference>
<dbReference type="RefSeq" id="WP_011114931.1">
    <property type="nucleotide sequence ID" value="NC_004917.1"/>
</dbReference>
<dbReference type="OrthoDB" id="1037676at2"/>
<evidence type="ECO:0000313" key="2">
    <source>
        <dbReference type="Proteomes" id="UP000002495"/>
    </source>
</evidence>
<keyword evidence="2" id="KW-1185">Reference proteome</keyword>
<dbReference type="KEGG" id="hhe:HH_0088"/>
<dbReference type="EMBL" id="AE017125">
    <property type="protein sequence ID" value="AAP76685.1"/>
    <property type="molecule type" value="Genomic_DNA"/>
</dbReference>
<gene>
    <name evidence="1" type="ordered locus">HH_0088</name>
</gene>
<proteinExistence type="predicted"/>
<dbReference type="STRING" id="235279.HH_0088"/>
<protein>
    <recommendedName>
        <fullName evidence="3">N-acetyltransferase domain-containing protein</fullName>
    </recommendedName>
</protein>